<dbReference type="GO" id="GO:0045944">
    <property type="term" value="P:positive regulation of transcription by RNA polymerase II"/>
    <property type="evidence" value="ECO:0007669"/>
    <property type="project" value="TreeGrafter"/>
</dbReference>
<comment type="caution">
    <text evidence="1">The sequence shown here is derived from an EMBL/GenBank/DDBJ whole genome shotgun (WGS) entry which is preliminary data.</text>
</comment>
<dbReference type="GO" id="GO:0042393">
    <property type="term" value="F:histone binding"/>
    <property type="evidence" value="ECO:0007669"/>
    <property type="project" value="TreeGrafter"/>
</dbReference>
<proteinExistence type="predicted"/>
<keyword evidence="2" id="KW-1185">Reference proteome</keyword>
<dbReference type="PANTHER" id="PTHR47025:SF7">
    <property type="entry name" value="ACYL-COA N-ACYLTRANSFERASE WITH RING_FYVE_PHD-TYPE ZINC FINGER DOMAIN-CONTAINING PROTEIN"/>
    <property type="match status" value="1"/>
</dbReference>
<dbReference type="GO" id="GO:0005634">
    <property type="term" value="C:nucleus"/>
    <property type="evidence" value="ECO:0007669"/>
    <property type="project" value="TreeGrafter"/>
</dbReference>
<protein>
    <submittedName>
        <fullName evidence="1">Uncharacterized protein</fullName>
    </submittedName>
</protein>
<accession>A0A9Q1LFI5</accession>
<dbReference type="AlphaFoldDB" id="A0A9Q1LFI5"/>
<dbReference type="PANTHER" id="PTHR47025">
    <property type="entry name" value="AUTOIMMUNE REGULATOR"/>
    <property type="match status" value="1"/>
</dbReference>
<dbReference type="Proteomes" id="UP001152561">
    <property type="component" value="Unassembled WGS sequence"/>
</dbReference>
<evidence type="ECO:0000313" key="2">
    <source>
        <dbReference type="Proteomes" id="UP001152561"/>
    </source>
</evidence>
<reference evidence="2" key="1">
    <citation type="journal article" date="2023" name="Proc. Natl. Acad. Sci. U.S.A.">
        <title>Genomic and structural basis for evolution of tropane alkaloid biosynthesis.</title>
        <authorList>
            <person name="Wanga Y.-J."/>
            <person name="Taina T."/>
            <person name="Yua J.-Y."/>
            <person name="Lia J."/>
            <person name="Xua B."/>
            <person name="Chenc J."/>
            <person name="D'Auriad J.C."/>
            <person name="Huanga J.-P."/>
            <person name="Huanga S.-X."/>
        </authorList>
    </citation>
    <scope>NUCLEOTIDE SEQUENCE [LARGE SCALE GENOMIC DNA]</scope>
    <source>
        <strain evidence="2">cv. KIB-2019</strain>
    </source>
</reference>
<dbReference type="GO" id="GO:0000977">
    <property type="term" value="F:RNA polymerase II transcription regulatory region sequence-specific DNA binding"/>
    <property type="evidence" value="ECO:0007669"/>
    <property type="project" value="TreeGrafter"/>
</dbReference>
<gene>
    <name evidence="1" type="ORF">K7X08_007277</name>
</gene>
<dbReference type="EMBL" id="JAJAGQ010000019">
    <property type="protein sequence ID" value="KAJ8533953.1"/>
    <property type="molecule type" value="Genomic_DNA"/>
</dbReference>
<dbReference type="OrthoDB" id="1903104at2759"/>
<sequence>MSEAIWKAAGDAGPIMIRLTRVVKAPESEVGGCIVCRTPDFSVAKFDDRTVMLCGQNCVLKGAEVIPAPAAVAVTKKHVQKCLTDAATNDIQWRIIPKHLPLLSSAATIFRECFDPIVSKSGRDLIPVMVYGRNISGQEFGGMYCIILIVKVISRRIEILLSSMRVKNLVLPAAEEAESI</sequence>
<evidence type="ECO:0000313" key="1">
    <source>
        <dbReference type="EMBL" id="KAJ8533953.1"/>
    </source>
</evidence>
<dbReference type="GO" id="GO:0003682">
    <property type="term" value="F:chromatin binding"/>
    <property type="evidence" value="ECO:0007669"/>
    <property type="project" value="TreeGrafter"/>
</dbReference>
<name>A0A9Q1LFI5_9SOLA</name>
<organism evidence="1 2">
    <name type="scientific">Anisodus acutangulus</name>
    <dbReference type="NCBI Taxonomy" id="402998"/>
    <lineage>
        <taxon>Eukaryota</taxon>
        <taxon>Viridiplantae</taxon>
        <taxon>Streptophyta</taxon>
        <taxon>Embryophyta</taxon>
        <taxon>Tracheophyta</taxon>
        <taxon>Spermatophyta</taxon>
        <taxon>Magnoliopsida</taxon>
        <taxon>eudicotyledons</taxon>
        <taxon>Gunneridae</taxon>
        <taxon>Pentapetalae</taxon>
        <taxon>asterids</taxon>
        <taxon>lamiids</taxon>
        <taxon>Solanales</taxon>
        <taxon>Solanaceae</taxon>
        <taxon>Solanoideae</taxon>
        <taxon>Hyoscyameae</taxon>
        <taxon>Anisodus</taxon>
    </lineage>
</organism>